<protein>
    <submittedName>
        <fullName evidence="2">ATP-dependent RecD-like DNA helicase</fullName>
        <ecNumber evidence="2">3.6.4.12</ecNumber>
    </submittedName>
</protein>
<dbReference type="Gene3D" id="3.40.50.300">
    <property type="entry name" value="P-loop containing nucleotide triphosphate hydrolases"/>
    <property type="match status" value="1"/>
</dbReference>
<accession>A0A645HT16</accession>
<dbReference type="EMBL" id="VSSQ01098780">
    <property type="protein sequence ID" value="MPN41612.1"/>
    <property type="molecule type" value="Genomic_DNA"/>
</dbReference>
<comment type="caution">
    <text evidence="2">The sequence shown here is derived from an EMBL/GenBank/DDBJ whole genome shotgun (WGS) entry which is preliminary data.</text>
</comment>
<name>A0A645HT16_9ZZZZ</name>
<gene>
    <name evidence="2" type="primary">recD2_60</name>
    <name evidence="2" type="ORF">SDC9_189166</name>
</gene>
<dbReference type="CDD" id="cd18809">
    <property type="entry name" value="SF1_C_RecD"/>
    <property type="match status" value="1"/>
</dbReference>
<sequence>MHKSQGNEFDAVIIPLLGRHKKLHYRNLLYTAVTRAKRLLILVGHADTVAAMVENNRKTLRYTNLASRILQQVEN</sequence>
<dbReference type="GO" id="GO:0016787">
    <property type="term" value="F:hydrolase activity"/>
    <property type="evidence" value="ECO:0007669"/>
    <property type="project" value="UniProtKB-KW"/>
</dbReference>
<dbReference type="InterPro" id="IPR027785">
    <property type="entry name" value="UvrD-like_helicase_C"/>
</dbReference>
<keyword evidence="2" id="KW-0067">ATP-binding</keyword>
<keyword evidence="2" id="KW-0378">Hydrolase</keyword>
<evidence type="ECO:0000259" key="1">
    <source>
        <dbReference type="Pfam" id="PF13538"/>
    </source>
</evidence>
<organism evidence="2">
    <name type="scientific">bioreactor metagenome</name>
    <dbReference type="NCBI Taxonomy" id="1076179"/>
    <lineage>
        <taxon>unclassified sequences</taxon>
        <taxon>metagenomes</taxon>
        <taxon>ecological metagenomes</taxon>
    </lineage>
</organism>
<keyword evidence="2" id="KW-0547">Nucleotide-binding</keyword>
<dbReference type="GO" id="GO:0003678">
    <property type="term" value="F:DNA helicase activity"/>
    <property type="evidence" value="ECO:0007669"/>
    <property type="project" value="UniProtKB-EC"/>
</dbReference>
<reference evidence="2" key="1">
    <citation type="submission" date="2019-08" db="EMBL/GenBank/DDBJ databases">
        <authorList>
            <person name="Kucharzyk K."/>
            <person name="Murdoch R.W."/>
            <person name="Higgins S."/>
            <person name="Loffler F."/>
        </authorList>
    </citation>
    <scope>NUCLEOTIDE SEQUENCE</scope>
</reference>
<evidence type="ECO:0000313" key="2">
    <source>
        <dbReference type="EMBL" id="MPN41612.1"/>
    </source>
</evidence>
<proteinExistence type="predicted"/>
<dbReference type="EC" id="3.6.4.12" evidence="2"/>
<dbReference type="AlphaFoldDB" id="A0A645HT16"/>
<feature type="domain" description="UvrD-like helicase C-terminal" evidence="1">
    <location>
        <begin position="2"/>
        <end position="43"/>
    </location>
</feature>
<dbReference type="InterPro" id="IPR027417">
    <property type="entry name" value="P-loop_NTPase"/>
</dbReference>
<dbReference type="Pfam" id="PF13538">
    <property type="entry name" value="UvrD_C_2"/>
    <property type="match status" value="1"/>
</dbReference>
<keyword evidence="2" id="KW-0347">Helicase</keyword>
<dbReference type="SUPFAM" id="SSF52540">
    <property type="entry name" value="P-loop containing nucleoside triphosphate hydrolases"/>
    <property type="match status" value="1"/>
</dbReference>